<dbReference type="InterPro" id="IPR036947">
    <property type="entry name" value="POLO_box_dom_sf"/>
</dbReference>
<evidence type="ECO:0000259" key="16">
    <source>
        <dbReference type="PROSITE" id="PS50078"/>
    </source>
</evidence>
<keyword evidence="4 13" id="KW-0808">Transferase</keyword>
<dbReference type="InParanoid" id="A0A1S3J6Q7"/>
<gene>
    <name evidence="18" type="primary">LOC106170668</name>
</gene>
<feature type="domain" description="POLO box" evidence="16">
    <location>
        <begin position="504"/>
        <end position="582"/>
    </location>
</feature>
<evidence type="ECO:0000256" key="3">
    <source>
        <dbReference type="ARBA" id="ARBA00022527"/>
    </source>
</evidence>
<comment type="catalytic activity">
    <reaction evidence="10 13">
        <text>L-threonyl-[protein] + ATP = O-phospho-L-threonyl-[protein] + ADP + H(+)</text>
        <dbReference type="Rhea" id="RHEA:46608"/>
        <dbReference type="Rhea" id="RHEA-COMP:11060"/>
        <dbReference type="Rhea" id="RHEA-COMP:11605"/>
        <dbReference type="ChEBI" id="CHEBI:15378"/>
        <dbReference type="ChEBI" id="CHEBI:30013"/>
        <dbReference type="ChEBI" id="CHEBI:30616"/>
        <dbReference type="ChEBI" id="CHEBI:61977"/>
        <dbReference type="ChEBI" id="CHEBI:456216"/>
        <dbReference type="EC" id="2.7.11.21"/>
    </reaction>
</comment>
<evidence type="ECO:0000256" key="11">
    <source>
        <dbReference type="ARBA" id="ARBA00048347"/>
    </source>
</evidence>
<dbReference type="Gene3D" id="3.30.1120.30">
    <property type="entry name" value="POLO box domain"/>
    <property type="match status" value="2"/>
</dbReference>
<dbReference type="AlphaFoldDB" id="A0A1S3J6Q7"/>
<evidence type="ECO:0000256" key="1">
    <source>
        <dbReference type="ARBA" id="ARBA00004300"/>
    </source>
</evidence>
<evidence type="ECO:0000259" key="15">
    <source>
        <dbReference type="PROSITE" id="PS50011"/>
    </source>
</evidence>
<dbReference type="GO" id="GO:0005524">
    <property type="term" value="F:ATP binding"/>
    <property type="evidence" value="ECO:0007669"/>
    <property type="project" value="UniProtKB-UniRule"/>
</dbReference>
<name>A0A1S3J6Q7_LINAN</name>
<evidence type="ECO:0000256" key="8">
    <source>
        <dbReference type="ARBA" id="ARBA00022840"/>
    </source>
</evidence>
<dbReference type="Pfam" id="PF00659">
    <property type="entry name" value="POLO_box"/>
    <property type="match status" value="2"/>
</dbReference>
<dbReference type="Pfam" id="PF00069">
    <property type="entry name" value="Pkinase"/>
    <property type="match status" value="1"/>
</dbReference>
<evidence type="ECO:0000256" key="7">
    <source>
        <dbReference type="ARBA" id="ARBA00022777"/>
    </source>
</evidence>
<feature type="region of interest" description="Disordered" evidence="14">
    <location>
        <begin position="410"/>
        <end position="435"/>
    </location>
</feature>
<dbReference type="FunFam" id="1.10.510.10:FF:001887">
    <property type="entry name" value="Uncharacterized protein"/>
    <property type="match status" value="1"/>
</dbReference>
<dbReference type="OrthoDB" id="408964at2759"/>
<comment type="similarity">
    <text evidence="13">Belongs to the protein kinase superfamily. Ser/Thr protein kinase family. CDC5/Polo subfamily.</text>
</comment>
<dbReference type="PROSITE" id="PS50011">
    <property type="entry name" value="PROTEIN_KINASE_DOM"/>
    <property type="match status" value="1"/>
</dbReference>
<dbReference type="InterPro" id="IPR033695">
    <property type="entry name" value="POLO_box_2"/>
</dbReference>
<dbReference type="FunFam" id="3.30.1120.30:FF:000001">
    <property type="entry name" value="Serine/threonine-protein kinase PLK"/>
    <property type="match status" value="1"/>
</dbReference>
<dbReference type="GO" id="GO:0005737">
    <property type="term" value="C:cytoplasm"/>
    <property type="evidence" value="ECO:0007669"/>
    <property type="project" value="TreeGrafter"/>
</dbReference>
<evidence type="ECO:0000256" key="4">
    <source>
        <dbReference type="ARBA" id="ARBA00022679"/>
    </source>
</evidence>
<evidence type="ECO:0000256" key="2">
    <source>
        <dbReference type="ARBA" id="ARBA00022490"/>
    </source>
</evidence>
<evidence type="ECO:0000256" key="13">
    <source>
        <dbReference type="RuleBase" id="RU361162"/>
    </source>
</evidence>
<keyword evidence="5" id="KW-0677">Repeat</keyword>
<dbReference type="CDD" id="cd13117">
    <property type="entry name" value="POLO_box_2"/>
    <property type="match status" value="1"/>
</dbReference>
<dbReference type="InterPro" id="IPR000719">
    <property type="entry name" value="Prot_kinase_dom"/>
</dbReference>
<dbReference type="SMART" id="SM00220">
    <property type="entry name" value="S_TKc"/>
    <property type="match status" value="1"/>
</dbReference>
<dbReference type="GO" id="GO:0004674">
    <property type="term" value="F:protein serine/threonine kinase activity"/>
    <property type="evidence" value="ECO:0007669"/>
    <property type="project" value="UniProtKB-KW"/>
</dbReference>
<evidence type="ECO:0000256" key="12">
    <source>
        <dbReference type="PROSITE-ProRule" id="PRU10141"/>
    </source>
</evidence>
<feature type="domain" description="POLO box" evidence="16">
    <location>
        <begin position="602"/>
        <end position="690"/>
    </location>
</feature>
<dbReference type="InterPro" id="IPR011009">
    <property type="entry name" value="Kinase-like_dom_sf"/>
</dbReference>
<keyword evidence="7 13" id="KW-0418">Kinase</keyword>
<dbReference type="Gene3D" id="3.30.200.20">
    <property type="entry name" value="Phosphorylase Kinase, domain 1"/>
    <property type="match status" value="1"/>
</dbReference>
<dbReference type="Gene3D" id="1.10.510.10">
    <property type="entry name" value="Transferase(Phosphotransferase) domain 1"/>
    <property type="match status" value="1"/>
</dbReference>
<keyword evidence="2" id="KW-0963">Cytoplasm</keyword>
<dbReference type="SUPFAM" id="SSF82615">
    <property type="entry name" value="Polo-box domain"/>
    <property type="match status" value="2"/>
</dbReference>
<dbReference type="SUPFAM" id="SSF56112">
    <property type="entry name" value="Protein kinase-like (PK-like)"/>
    <property type="match status" value="1"/>
</dbReference>
<dbReference type="InterPro" id="IPR033701">
    <property type="entry name" value="POLO_box_1"/>
</dbReference>
<dbReference type="EC" id="2.7.11.21" evidence="13"/>
<dbReference type="FunFam" id="3.30.200.20:FF:000091">
    <property type="entry name" value="Serine/threonine-protein kinase PLK"/>
    <property type="match status" value="1"/>
</dbReference>
<keyword evidence="6 12" id="KW-0547">Nucleotide-binding</keyword>
<dbReference type="STRING" id="7574.A0A1S3J6Q7"/>
<evidence type="ECO:0000256" key="14">
    <source>
        <dbReference type="SAM" id="MobiDB-lite"/>
    </source>
</evidence>
<dbReference type="CDD" id="cd13118">
    <property type="entry name" value="POLO_box_1"/>
    <property type="match status" value="1"/>
</dbReference>
<evidence type="ECO:0000256" key="10">
    <source>
        <dbReference type="ARBA" id="ARBA00047802"/>
    </source>
</evidence>
<dbReference type="KEGG" id="lak:106170668"/>
<dbReference type="CDD" id="cd14099">
    <property type="entry name" value="STKc_PLK"/>
    <property type="match status" value="1"/>
</dbReference>
<evidence type="ECO:0000256" key="5">
    <source>
        <dbReference type="ARBA" id="ARBA00022737"/>
    </source>
</evidence>
<keyword evidence="17" id="KW-1185">Reference proteome</keyword>
<proteinExistence type="inferred from homology"/>
<evidence type="ECO:0000256" key="9">
    <source>
        <dbReference type="ARBA" id="ARBA00023212"/>
    </source>
</evidence>
<dbReference type="InterPro" id="IPR000959">
    <property type="entry name" value="POLO_box_dom"/>
</dbReference>
<dbReference type="Proteomes" id="UP000085678">
    <property type="component" value="Unplaced"/>
</dbReference>
<comment type="subcellular location">
    <subcellularLocation>
        <location evidence="1">Cytoplasm</location>
        <location evidence="1">Cytoskeleton</location>
        <location evidence="1">Microtubule organizing center</location>
        <location evidence="1">Centrosome</location>
    </subcellularLocation>
</comment>
<dbReference type="InterPro" id="IPR008271">
    <property type="entry name" value="Ser/Thr_kinase_AS"/>
</dbReference>
<protein>
    <recommendedName>
        <fullName evidence="13">Serine/threonine-protein kinase PLK</fullName>
        <ecNumber evidence="13">2.7.11.21</ecNumber>
    </recommendedName>
    <alternativeName>
        <fullName evidence="13">Polo-like kinase</fullName>
    </alternativeName>
</protein>
<dbReference type="GO" id="GO:0000776">
    <property type="term" value="C:kinetochore"/>
    <property type="evidence" value="ECO:0007669"/>
    <property type="project" value="TreeGrafter"/>
</dbReference>
<sequence length="696" mass="78388">MSDGNKRNGGDNRTKQHTLEACNTGAKYMQGLERASENQETGKGVLKMLTKATRAVTSHMKEMTSGKNHSKPDKQAVGLNNNMEPTHYIYDPGTQTTYLRGKLLGKGGFAKCYELTDLKTNKVYAGKIISKSRLTKPHQKEKIAREIELHRHLKHKHVVCFYNFFEDEENVYIILELCSRKSLVEVLKSRKTLTEPEVRYYLRHLVLGCQHIHGQKIVHRDLKLGNMLLNENMEIKIGDFGLATRIDFDGERKTTVCGTPNYIAPEVLQKTGHSYEADVWAIGCVLYALLVGRPPFETATLKETYMRITSNKYNVPAHISNEARNLIRKCLNPHPDQRPTLDQIMQDEFLVYGYIPKVLSGACCTCAPKFPVIETLSSSRPKSYAVPVSNHEAVQKITSSLAQLKNHSSKLLSPGLSRKSPKPLAQGTVREKDNERLTLSPVTAQTLAPPVIAGGFHPVICPDRSQSPKPGSAANLLSHLETCLRASKTVSSLAPGSTNANILWVTKWVDYSNKYGFGFQLSNKMVGVLFNDMSRMALSSDGREINYFDVTDKMSTFATENIPPSLQKRVQLLLYFGAYMDEHLIRGGDIQGPRHAGCEPVYMKKWFRTSKAIVMYLSNRTLQINFFDDHTKIILCYQPEIVDTTYLVTYINQDRVATTYFLSQLTSYGCPSVVHDRLLYAKNMLQNMIDIDGDDI</sequence>
<evidence type="ECO:0000313" key="18">
    <source>
        <dbReference type="RefSeq" id="XP_013406097.1"/>
    </source>
</evidence>
<dbReference type="GO" id="GO:0005813">
    <property type="term" value="C:centrosome"/>
    <property type="evidence" value="ECO:0007669"/>
    <property type="project" value="UniProtKB-SubCell"/>
</dbReference>
<dbReference type="PROSITE" id="PS00107">
    <property type="entry name" value="PROTEIN_KINASE_ATP"/>
    <property type="match status" value="1"/>
</dbReference>
<dbReference type="PROSITE" id="PS50078">
    <property type="entry name" value="POLO_BOX"/>
    <property type="match status" value="2"/>
</dbReference>
<dbReference type="InterPro" id="IPR017441">
    <property type="entry name" value="Protein_kinase_ATP_BS"/>
</dbReference>
<accession>A0A1S3J6Q7</accession>
<dbReference type="PROSITE" id="PS00108">
    <property type="entry name" value="PROTEIN_KINASE_ST"/>
    <property type="match status" value="1"/>
</dbReference>
<dbReference type="GeneID" id="106170668"/>
<feature type="domain" description="Protein kinase" evidence="15">
    <location>
        <begin position="98"/>
        <end position="350"/>
    </location>
</feature>
<reference evidence="18" key="1">
    <citation type="submission" date="2025-08" db="UniProtKB">
        <authorList>
            <consortium name="RefSeq"/>
        </authorList>
    </citation>
    <scope>IDENTIFICATION</scope>
    <source>
        <tissue evidence="18">Gonads</tissue>
    </source>
</reference>
<dbReference type="GO" id="GO:0005634">
    <property type="term" value="C:nucleus"/>
    <property type="evidence" value="ECO:0007669"/>
    <property type="project" value="TreeGrafter"/>
</dbReference>
<dbReference type="PANTHER" id="PTHR24345">
    <property type="entry name" value="SERINE/THREONINE-PROTEIN KINASE PLK"/>
    <property type="match status" value="1"/>
</dbReference>
<feature type="binding site" evidence="12">
    <location>
        <position position="127"/>
    </location>
    <ligand>
        <name>ATP</name>
        <dbReference type="ChEBI" id="CHEBI:30616"/>
    </ligand>
</feature>
<evidence type="ECO:0000256" key="6">
    <source>
        <dbReference type="ARBA" id="ARBA00022741"/>
    </source>
</evidence>
<dbReference type="PANTHER" id="PTHR24345:SF0">
    <property type="entry name" value="CELL CYCLE SERINE_THREONINE-PROTEIN KINASE CDC5_MSD2"/>
    <property type="match status" value="1"/>
</dbReference>
<comment type="catalytic activity">
    <reaction evidence="11">
        <text>L-seryl-[protein] + ATP = O-phospho-L-seryl-[protein] + ADP + H(+)</text>
        <dbReference type="Rhea" id="RHEA:17989"/>
        <dbReference type="Rhea" id="RHEA-COMP:9863"/>
        <dbReference type="Rhea" id="RHEA-COMP:11604"/>
        <dbReference type="ChEBI" id="CHEBI:15378"/>
        <dbReference type="ChEBI" id="CHEBI:29999"/>
        <dbReference type="ChEBI" id="CHEBI:30616"/>
        <dbReference type="ChEBI" id="CHEBI:83421"/>
        <dbReference type="ChEBI" id="CHEBI:456216"/>
        <dbReference type="EC" id="2.7.11.21"/>
    </reaction>
</comment>
<dbReference type="GO" id="GO:0000922">
    <property type="term" value="C:spindle pole"/>
    <property type="evidence" value="ECO:0007669"/>
    <property type="project" value="TreeGrafter"/>
</dbReference>
<keyword evidence="8 12" id="KW-0067">ATP-binding</keyword>
<dbReference type="GO" id="GO:0007052">
    <property type="term" value="P:mitotic spindle organization"/>
    <property type="evidence" value="ECO:0007669"/>
    <property type="project" value="TreeGrafter"/>
</dbReference>
<keyword evidence="9" id="KW-0206">Cytoskeleton</keyword>
<dbReference type="OMA" id="NMPESDH"/>
<dbReference type="GO" id="GO:0106310">
    <property type="term" value="F:protein serine kinase activity"/>
    <property type="evidence" value="ECO:0007669"/>
    <property type="project" value="RHEA"/>
</dbReference>
<dbReference type="RefSeq" id="XP_013406097.1">
    <property type="nucleotide sequence ID" value="XM_013550643.1"/>
</dbReference>
<evidence type="ECO:0000313" key="17">
    <source>
        <dbReference type="Proteomes" id="UP000085678"/>
    </source>
</evidence>
<organism evidence="17 18">
    <name type="scientific">Lingula anatina</name>
    <name type="common">Brachiopod</name>
    <name type="synonym">Lingula unguis</name>
    <dbReference type="NCBI Taxonomy" id="7574"/>
    <lineage>
        <taxon>Eukaryota</taxon>
        <taxon>Metazoa</taxon>
        <taxon>Spiralia</taxon>
        <taxon>Lophotrochozoa</taxon>
        <taxon>Brachiopoda</taxon>
        <taxon>Linguliformea</taxon>
        <taxon>Lingulata</taxon>
        <taxon>Lingulida</taxon>
        <taxon>Linguloidea</taxon>
        <taxon>Lingulidae</taxon>
        <taxon>Lingula</taxon>
    </lineage>
</organism>
<keyword evidence="3 13" id="KW-0723">Serine/threonine-protein kinase</keyword>